<dbReference type="PROSITE" id="PS50977">
    <property type="entry name" value="HTH_TETR_2"/>
    <property type="match status" value="1"/>
</dbReference>
<evidence type="ECO:0000256" key="2">
    <source>
        <dbReference type="PROSITE-ProRule" id="PRU00335"/>
    </source>
</evidence>
<dbReference type="GO" id="GO:0003700">
    <property type="term" value="F:DNA-binding transcription factor activity"/>
    <property type="evidence" value="ECO:0007669"/>
    <property type="project" value="TreeGrafter"/>
</dbReference>
<dbReference type="Gene3D" id="1.10.10.60">
    <property type="entry name" value="Homeodomain-like"/>
    <property type="match status" value="1"/>
</dbReference>
<proteinExistence type="predicted"/>
<protein>
    <submittedName>
        <fullName evidence="4">TetR family transcriptional regulator</fullName>
    </submittedName>
</protein>
<gene>
    <name evidence="4" type="ORF">IQ24_00169</name>
</gene>
<name>A0A562P0T5_9RHOB</name>
<feature type="DNA-binding region" description="H-T-H motif" evidence="2">
    <location>
        <begin position="36"/>
        <end position="55"/>
    </location>
</feature>
<dbReference type="GO" id="GO:0045892">
    <property type="term" value="P:negative regulation of DNA-templated transcription"/>
    <property type="evidence" value="ECO:0007669"/>
    <property type="project" value="InterPro"/>
</dbReference>
<evidence type="ECO:0000313" key="4">
    <source>
        <dbReference type="EMBL" id="TWI38035.1"/>
    </source>
</evidence>
<dbReference type="RefSeq" id="WP_145395817.1">
    <property type="nucleotide sequence ID" value="NZ_VLKU01000001.1"/>
</dbReference>
<dbReference type="GO" id="GO:0000976">
    <property type="term" value="F:transcription cis-regulatory region binding"/>
    <property type="evidence" value="ECO:0007669"/>
    <property type="project" value="TreeGrafter"/>
</dbReference>
<comment type="caution">
    <text evidence="4">The sequence shown here is derived from an EMBL/GenBank/DDBJ whole genome shotgun (WGS) entry which is preliminary data.</text>
</comment>
<dbReference type="AlphaFoldDB" id="A0A562P0T5"/>
<feature type="domain" description="HTH tetR-type" evidence="3">
    <location>
        <begin position="13"/>
        <end position="73"/>
    </location>
</feature>
<accession>A0A562P0T5</accession>
<dbReference type="PANTHER" id="PTHR30055">
    <property type="entry name" value="HTH-TYPE TRANSCRIPTIONAL REGULATOR RUTR"/>
    <property type="match status" value="1"/>
</dbReference>
<dbReference type="Pfam" id="PF00440">
    <property type="entry name" value="TetR_N"/>
    <property type="match status" value="1"/>
</dbReference>
<dbReference type="Gene3D" id="1.10.357.10">
    <property type="entry name" value="Tetracycline Repressor, domain 2"/>
    <property type="match status" value="1"/>
</dbReference>
<dbReference type="Proteomes" id="UP000316225">
    <property type="component" value="Unassembled WGS sequence"/>
</dbReference>
<dbReference type="PANTHER" id="PTHR30055:SF196">
    <property type="entry name" value="HTH-TYPE TRANSCRIPTIONAL REGULATOR RUTR"/>
    <property type="match status" value="1"/>
</dbReference>
<evidence type="ECO:0000259" key="3">
    <source>
        <dbReference type="PROSITE" id="PS50977"/>
    </source>
</evidence>
<dbReference type="InterPro" id="IPR013573">
    <property type="entry name" value="Tscrpt_reg_YcdC_C"/>
</dbReference>
<keyword evidence="1 2" id="KW-0238">DNA-binding</keyword>
<evidence type="ECO:0000313" key="5">
    <source>
        <dbReference type="Proteomes" id="UP000316225"/>
    </source>
</evidence>
<dbReference type="OrthoDB" id="2356263at2"/>
<dbReference type="InterPro" id="IPR009057">
    <property type="entry name" value="Homeodomain-like_sf"/>
</dbReference>
<reference evidence="4 5" key="1">
    <citation type="journal article" date="2015" name="Stand. Genomic Sci.">
        <title>Genomic Encyclopedia of Bacterial and Archaeal Type Strains, Phase III: the genomes of soil and plant-associated and newly described type strains.</title>
        <authorList>
            <person name="Whitman W.B."/>
            <person name="Woyke T."/>
            <person name="Klenk H.P."/>
            <person name="Zhou Y."/>
            <person name="Lilburn T.G."/>
            <person name="Beck B.J."/>
            <person name="De Vos P."/>
            <person name="Vandamme P."/>
            <person name="Eisen J.A."/>
            <person name="Garrity G."/>
            <person name="Hugenholtz P."/>
            <person name="Kyrpides N.C."/>
        </authorList>
    </citation>
    <scope>NUCLEOTIDE SEQUENCE [LARGE SCALE GENOMIC DNA]</scope>
    <source>
        <strain evidence="4 5">CGMCC 1.5364</strain>
    </source>
</reference>
<dbReference type="EMBL" id="VLKU01000001">
    <property type="protein sequence ID" value="TWI38035.1"/>
    <property type="molecule type" value="Genomic_DNA"/>
</dbReference>
<dbReference type="SUPFAM" id="SSF46689">
    <property type="entry name" value="Homeodomain-like"/>
    <property type="match status" value="1"/>
</dbReference>
<dbReference type="InterPro" id="IPR001647">
    <property type="entry name" value="HTH_TetR"/>
</dbReference>
<sequence length="204" mass="22949">MKIQQPRRSRIQNKNRNVILDAALQEFSARGFSGTTIDQIADAAGLSKPNVLYYFPSKEAIYRGLLVGLLDLWLAPLRELDAEGDPVEQILGYVRRKLLLSRDYPNESRLFASEVLHGAPHMTEVLSEDLHDLVAEKVSIIAGWTASGRIAEVDPHHLIFSIWALTQHYADFDVQVRAVMGEGPDPYAGAMIFLEHLFRRMLAP</sequence>
<dbReference type="InterPro" id="IPR036271">
    <property type="entry name" value="Tet_transcr_reg_TetR-rel_C_sf"/>
</dbReference>
<dbReference type="Pfam" id="PF08362">
    <property type="entry name" value="TetR_C_3"/>
    <property type="match status" value="1"/>
</dbReference>
<organism evidence="4 5">
    <name type="scientific">Paracoccus sulfuroxidans</name>
    <dbReference type="NCBI Taxonomy" id="384678"/>
    <lineage>
        <taxon>Bacteria</taxon>
        <taxon>Pseudomonadati</taxon>
        <taxon>Pseudomonadota</taxon>
        <taxon>Alphaproteobacteria</taxon>
        <taxon>Rhodobacterales</taxon>
        <taxon>Paracoccaceae</taxon>
        <taxon>Paracoccus</taxon>
    </lineage>
</organism>
<dbReference type="InterPro" id="IPR050109">
    <property type="entry name" value="HTH-type_TetR-like_transc_reg"/>
</dbReference>
<dbReference type="PRINTS" id="PR00455">
    <property type="entry name" value="HTHTETR"/>
</dbReference>
<dbReference type="SUPFAM" id="SSF48498">
    <property type="entry name" value="Tetracyclin repressor-like, C-terminal domain"/>
    <property type="match status" value="1"/>
</dbReference>
<keyword evidence="5" id="KW-1185">Reference proteome</keyword>
<evidence type="ECO:0000256" key="1">
    <source>
        <dbReference type="ARBA" id="ARBA00023125"/>
    </source>
</evidence>